<protein>
    <submittedName>
        <fullName evidence="3">Uncharacterized protein</fullName>
    </submittedName>
</protein>
<evidence type="ECO:0000313" key="3">
    <source>
        <dbReference type="EMBL" id="KAK8070585.1"/>
    </source>
</evidence>
<accession>A0ABR1VH71</accession>
<evidence type="ECO:0000256" key="2">
    <source>
        <dbReference type="SAM" id="Phobius"/>
    </source>
</evidence>
<keyword evidence="2" id="KW-1133">Transmembrane helix</keyword>
<feature type="transmembrane region" description="Helical" evidence="2">
    <location>
        <begin position="767"/>
        <end position="787"/>
    </location>
</feature>
<evidence type="ECO:0000313" key="4">
    <source>
        <dbReference type="Proteomes" id="UP001433268"/>
    </source>
</evidence>
<feature type="transmembrane region" description="Helical" evidence="2">
    <location>
        <begin position="129"/>
        <end position="151"/>
    </location>
</feature>
<keyword evidence="2" id="KW-0472">Membrane</keyword>
<dbReference type="RefSeq" id="XP_066664393.1">
    <property type="nucleotide sequence ID" value="XM_066815103.1"/>
</dbReference>
<feature type="transmembrane region" description="Helical" evidence="2">
    <location>
        <begin position="799"/>
        <end position="818"/>
    </location>
</feature>
<dbReference type="GeneID" id="92048163"/>
<feature type="transmembrane region" description="Helical" evidence="2">
    <location>
        <begin position="58"/>
        <end position="83"/>
    </location>
</feature>
<dbReference type="PANTHER" id="PTHR35041:SF6">
    <property type="entry name" value="FORMYLMETHIONINE DEFORMYLASE-LIKE PROTEIN-RELATED"/>
    <property type="match status" value="1"/>
</dbReference>
<feature type="transmembrane region" description="Helical" evidence="2">
    <location>
        <begin position="567"/>
        <end position="590"/>
    </location>
</feature>
<organism evidence="3 4">
    <name type="scientific">Apiospora hydei</name>
    <dbReference type="NCBI Taxonomy" id="1337664"/>
    <lineage>
        <taxon>Eukaryota</taxon>
        <taxon>Fungi</taxon>
        <taxon>Dikarya</taxon>
        <taxon>Ascomycota</taxon>
        <taxon>Pezizomycotina</taxon>
        <taxon>Sordariomycetes</taxon>
        <taxon>Xylariomycetidae</taxon>
        <taxon>Amphisphaeriales</taxon>
        <taxon>Apiosporaceae</taxon>
        <taxon>Apiospora</taxon>
    </lineage>
</organism>
<proteinExistence type="predicted"/>
<dbReference type="PANTHER" id="PTHR35041">
    <property type="entry name" value="MEDIATOR OF RNA POLYMERASE II TRANSCRIPTION SUBUNIT 1"/>
    <property type="match status" value="1"/>
</dbReference>
<keyword evidence="4" id="KW-1185">Reference proteome</keyword>
<name>A0ABR1VH71_9PEZI</name>
<dbReference type="EMBL" id="JAQQWN010000008">
    <property type="protein sequence ID" value="KAK8070585.1"/>
    <property type="molecule type" value="Genomic_DNA"/>
</dbReference>
<comment type="caution">
    <text evidence="3">The sequence shown here is derived from an EMBL/GenBank/DDBJ whole genome shotgun (WGS) entry which is preliminary data.</text>
</comment>
<evidence type="ECO:0000256" key="1">
    <source>
        <dbReference type="SAM" id="MobiDB-lite"/>
    </source>
</evidence>
<reference evidence="3 4" key="1">
    <citation type="submission" date="2023-01" db="EMBL/GenBank/DDBJ databases">
        <title>Analysis of 21 Apiospora genomes using comparative genomics revels a genus with tremendous synthesis potential of carbohydrate active enzymes and secondary metabolites.</title>
        <authorList>
            <person name="Sorensen T."/>
        </authorList>
    </citation>
    <scope>NUCLEOTIDE SEQUENCE [LARGE SCALE GENOMIC DNA]</scope>
    <source>
        <strain evidence="3 4">CBS 114990</strain>
    </source>
</reference>
<feature type="transmembrane region" description="Helical" evidence="2">
    <location>
        <begin position="668"/>
        <end position="687"/>
    </location>
</feature>
<feature type="transmembrane region" description="Helical" evidence="2">
    <location>
        <begin position="12"/>
        <end position="32"/>
    </location>
</feature>
<gene>
    <name evidence="3" type="ORF">PG997_010788</name>
</gene>
<feature type="region of interest" description="Disordered" evidence="1">
    <location>
        <begin position="722"/>
        <end position="756"/>
    </location>
</feature>
<dbReference type="Proteomes" id="UP001433268">
    <property type="component" value="Unassembled WGS sequence"/>
</dbReference>
<sequence length="825" mass="90715">MIRVPSPYWWTPFLMVASFFVGVMFAIGHHLFYASLNASPTQGADFVFLGASYSSQQFNLAVGTAFAFLVKAALVFSVSIAYIQLFWRQLKYNTEKGQPSTVEHTDSLYSVLESLTSLFNAPVMYKYPVLFLVAAAAWLIPIASIIAPATLSVSLRDSVLETVMEEVPQIDFLNLNYAANMAVYDEAGNGSKYYSYNDPSQHLKQLSMGVVAQKAILPIVPPFPNASWSLEFSGPNLVCQPAPADERLRILRSVAAYTAQDETSCDSIPTYLAWHEPYGPNSAMSGPYFRDSLRNDSSPLSISNPDSVFLLPWEQRRVRQDSTLYVATLPNALGKRPFSRTDSGNDCVVGLLDSGNTSQIPFGIYGGNETMVQCQLYNSTYATNFQYSRGAQDINITITELGDTVSFTAWVRGPNTTSNPEENCATLQSVFANETTNDCEVDQTLLSQIAYQSILRAFSTWITGDVSFPSTNDGPRMSQNSRVLSTALTSTEELNYLTDYKLHKWPAEAYGMRYADLQWKLWKSNEPEVGGLLNMGPTEPKQRLRETLETMFRNFTTVYVYAPDKLWAAYGAAAAASLAGVILGLIATAASRGSYTGSLSTILRITRNAELSVKIEEEDLDGKGALPGYLAKATMREVASWYLVSIDKVLPEIKLSWKSNKTWTFRAFYQHILFLVAFSSTTVLRIYNSNAGVTLQVPPPETAGDADSSNEEAIGFIGPVHSSHGTASSRAPEKHNRHAASSCPEQSRTTAPEEPRSIGFSQWTPEIISLLVALGCVVALFTTLAMFSGQKQPQLPYDNVLNLSTLVALISTIFRSMIENVLGSG</sequence>
<keyword evidence="2" id="KW-0812">Transmembrane</keyword>